<evidence type="ECO:0000313" key="2">
    <source>
        <dbReference type="EMBL" id="MBB3062548.1"/>
    </source>
</evidence>
<dbReference type="Proteomes" id="UP000535937">
    <property type="component" value="Unassembled WGS sequence"/>
</dbReference>
<gene>
    <name evidence="2" type="ORF">FHS09_003397</name>
</gene>
<name>A0A7W4ZA62_9GAMM</name>
<dbReference type="Gene3D" id="3.40.30.10">
    <property type="entry name" value="Glutaredoxin"/>
    <property type="match status" value="1"/>
</dbReference>
<sequence length="212" mass="23335">MNTTLRYLFDPLCGWCYGATPALSALEEVPGATIELLPTGLFSGEGARPMDDDFAAYAWSNDQRIARLTGQSFTERYREEVLGDRRQFFDSGPTTVALTAVSLTAPARELEALKAIQRARFVDGKDITDLKLLASLLASLGLDEAAVMMEHPDTDLLEANRIRINRAGTLMWELGARGVPVFVADTGKERRMLHTSAIYSNPRALIDQLRAA</sequence>
<dbReference type="InterPro" id="IPR036249">
    <property type="entry name" value="Thioredoxin-like_sf"/>
</dbReference>
<evidence type="ECO:0000259" key="1">
    <source>
        <dbReference type="Pfam" id="PF01323"/>
    </source>
</evidence>
<evidence type="ECO:0000313" key="3">
    <source>
        <dbReference type="Proteomes" id="UP000535937"/>
    </source>
</evidence>
<accession>A0A7W4ZA62</accession>
<dbReference type="EMBL" id="JACHWZ010000017">
    <property type="protein sequence ID" value="MBB3062548.1"/>
    <property type="molecule type" value="Genomic_DNA"/>
</dbReference>
<dbReference type="SUPFAM" id="SSF52833">
    <property type="entry name" value="Thioredoxin-like"/>
    <property type="match status" value="1"/>
</dbReference>
<reference evidence="2 3" key="1">
    <citation type="submission" date="2020-08" db="EMBL/GenBank/DDBJ databases">
        <title>Genomic Encyclopedia of Type Strains, Phase III (KMG-III): the genomes of soil and plant-associated and newly described type strains.</title>
        <authorList>
            <person name="Whitman W."/>
        </authorList>
    </citation>
    <scope>NUCLEOTIDE SEQUENCE [LARGE SCALE GENOMIC DNA]</scope>
    <source>
        <strain evidence="2 3">CECT 8799</strain>
    </source>
</reference>
<proteinExistence type="predicted"/>
<dbReference type="CDD" id="cd03025">
    <property type="entry name" value="DsbA_FrnE_like"/>
    <property type="match status" value="1"/>
</dbReference>
<organism evidence="2 3">
    <name type="scientific">Microbulbifer rhizosphaerae</name>
    <dbReference type="NCBI Taxonomy" id="1562603"/>
    <lineage>
        <taxon>Bacteria</taxon>
        <taxon>Pseudomonadati</taxon>
        <taxon>Pseudomonadota</taxon>
        <taxon>Gammaproteobacteria</taxon>
        <taxon>Cellvibrionales</taxon>
        <taxon>Microbulbiferaceae</taxon>
        <taxon>Microbulbifer</taxon>
    </lineage>
</organism>
<dbReference type="InterPro" id="IPR001853">
    <property type="entry name" value="DSBA-like_thioredoxin_dom"/>
</dbReference>
<comment type="caution">
    <text evidence="2">The sequence shown here is derived from an EMBL/GenBank/DDBJ whole genome shotgun (WGS) entry which is preliminary data.</text>
</comment>
<protein>
    <recommendedName>
        <fullName evidence="1">DSBA-like thioredoxin domain-containing protein</fullName>
    </recommendedName>
</protein>
<dbReference type="GO" id="GO:0016491">
    <property type="term" value="F:oxidoreductase activity"/>
    <property type="evidence" value="ECO:0007669"/>
    <property type="project" value="InterPro"/>
</dbReference>
<keyword evidence="3" id="KW-1185">Reference proteome</keyword>
<dbReference type="RefSeq" id="WP_183461922.1">
    <property type="nucleotide sequence ID" value="NZ_JACHWZ010000017.1"/>
</dbReference>
<feature type="domain" description="DSBA-like thioredoxin" evidence="1">
    <location>
        <begin position="8"/>
        <end position="186"/>
    </location>
</feature>
<dbReference type="AlphaFoldDB" id="A0A7W4ZA62"/>
<dbReference type="Pfam" id="PF01323">
    <property type="entry name" value="DSBA"/>
    <property type="match status" value="1"/>
</dbReference>